<evidence type="ECO:0000313" key="2">
    <source>
        <dbReference type="EMBL" id="GGE20390.1"/>
    </source>
</evidence>
<organism evidence="2 3">
    <name type="scientific">Sphingobacterium cellulitidis</name>
    <dbReference type="NCBI Taxonomy" id="1768011"/>
    <lineage>
        <taxon>Bacteria</taxon>
        <taxon>Pseudomonadati</taxon>
        <taxon>Bacteroidota</taxon>
        <taxon>Sphingobacteriia</taxon>
        <taxon>Sphingobacteriales</taxon>
        <taxon>Sphingobacteriaceae</taxon>
        <taxon>Sphingobacterium</taxon>
    </lineage>
</organism>
<keyword evidence="1" id="KW-0472">Membrane</keyword>
<reference evidence="2" key="2">
    <citation type="submission" date="2020-09" db="EMBL/GenBank/DDBJ databases">
        <authorList>
            <person name="Sun Q."/>
            <person name="Zhou Y."/>
        </authorList>
    </citation>
    <scope>NUCLEOTIDE SEQUENCE</scope>
    <source>
        <strain evidence="2">CGMCC 1.15966</strain>
    </source>
</reference>
<feature type="transmembrane region" description="Helical" evidence="1">
    <location>
        <begin position="21"/>
        <end position="39"/>
    </location>
</feature>
<feature type="transmembrane region" description="Helical" evidence="1">
    <location>
        <begin position="108"/>
        <end position="130"/>
    </location>
</feature>
<protein>
    <submittedName>
        <fullName evidence="2">Uncharacterized protein</fullName>
    </submittedName>
</protein>
<keyword evidence="3" id="KW-1185">Reference proteome</keyword>
<name>A0A8H9FZY4_9SPHI</name>
<evidence type="ECO:0000256" key="1">
    <source>
        <dbReference type="SAM" id="Phobius"/>
    </source>
</evidence>
<gene>
    <name evidence="2" type="ORF">GCM10011516_17520</name>
</gene>
<sequence length="308" mass="36059">MQISNFLDTDEAPAFNFLFKVLTPVIAIIILSTVLYSVNLDDYTVNIYLISLYYVLFRWIFNIAIGRGKLMNWKKQLFYAIFIIGLSYFSYINLIIHKKNLFPDFTTIANELWIIIAVFLYSLINSINISSSGAEKRKYKYIGAVFNKLKTNYSSTIDSLSESNIRLIQIIYAIIIHENFNRPKAYRLIEYLYGIISKKPKTYGVMQVRSDKPISDLKSIELGCQKLLEDFHALIPKYLKEKEENISGSEYGIKYVESGRLDNEYQSKLVRNYNHCDEYTYEIIELADYLNEKFYGNIEENKRLFSSI</sequence>
<dbReference type="AlphaFoldDB" id="A0A8H9FZY4"/>
<dbReference type="EMBL" id="BMKM01000003">
    <property type="protein sequence ID" value="GGE20390.1"/>
    <property type="molecule type" value="Genomic_DNA"/>
</dbReference>
<proteinExistence type="predicted"/>
<evidence type="ECO:0000313" key="3">
    <source>
        <dbReference type="Proteomes" id="UP000614460"/>
    </source>
</evidence>
<reference evidence="2" key="1">
    <citation type="journal article" date="2014" name="Int. J. Syst. Evol. Microbiol.">
        <title>Complete genome sequence of Corynebacterium casei LMG S-19264T (=DSM 44701T), isolated from a smear-ripened cheese.</title>
        <authorList>
            <consortium name="US DOE Joint Genome Institute (JGI-PGF)"/>
            <person name="Walter F."/>
            <person name="Albersmeier A."/>
            <person name="Kalinowski J."/>
            <person name="Ruckert C."/>
        </authorList>
    </citation>
    <scope>NUCLEOTIDE SEQUENCE</scope>
    <source>
        <strain evidence="2">CGMCC 1.15966</strain>
    </source>
</reference>
<feature type="transmembrane region" description="Helical" evidence="1">
    <location>
        <begin position="45"/>
        <end position="65"/>
    </location>
</feature>
<feature type="transmembrane region" description="Helical" evidence="1">
    <location>
        <begin position="77"/>
        <end position="96"/>
    </location>
</feature>
<dbReference type="Proteomes" id="UP000614460">
    <property type="component" value="Unassembled WGS sequence"/>
</dbReference>
<keyword evidence="1" id="KW-0812">Transmembrane</keyword>
<keyword evidence="1" id="KW-1133">Transmembrane helix</keyword>
<accession>A0A8H9FZY4</accession>
<comment type="caution">
    <text evidence="2">The sequence shown here is derived from an EMBL/GenBank/DDBJ whole genome shotgun (WGS) entry which is preliminary data.</text>
</comment>